<feature type="domain" description="Rhamnogalacturonan I lyase beta-sheet" evidence="2">
    <location>
        <begin position="39"/>
        <end position="119"/>
    </location>
</feature>
<evidence type="ECO:0000313" key="4">
    <source>
        <dbReference type="EMBL" id="MDC7685139.1"/>
    </source>
</evidence>
<dbReference type="RefSeq" id="WP_272749645.1">
    <property type="nucleotide sequence ID" value="NZ_JAQQKX010000022.1"/>
</dbReference>
<dbReference type="InterPro" id="IPR041624">
    <property type="entry name" value="RGI_lyase"/>
</dbReference>
<dbReference type="InterPro" id="IPR013783">
    <property type="entry name" value="Ig-like_fold"/>
</dbReference>
<keyword evidence="1" id="KW-0732">Signal</keyword>
<dbReference type="PANTHER" id="PTHR43118">
    <property type="entry name" value="RHAMNOGALACTURONAN LYASE (EUROFUNG)"/>
    <property type="match status" value="1"/>
</dbReference>
<dbReference type="Proteomes" id="UP001214854">
    <property type="component" value="Unassembled WGS sequence"/>
</dbReference>
<dbReference type="Pfam" id="PF21348">
    <property type="entry name" value="RGL11_C"/>
    <property type="match status" value="1"/>
</dbReference>
<accession>A0ABT5HYI4</accession>
<dbReference type="InterPro" id="IPR034641">
    <property type="entry name" value="RGL11"/>
</dbReference>
<feature type="chain" id="PRO_5045840442" evidence="1">
    <location>
        <begin position="31"/>
        <end position="658"/>
    </location>
</feature>
<gene>
    <name evidence="4" type="ORF">PQU92_17790</name>
</gene>
<keyword evidence="5" id="KW-1185">Reference proteome</keyword>
<feature type="signal peptide" evidence="1">
    <location>
        <begin position="1"/>
        <end position="30"/>
    </location>
</feature>
<feature type="domain" description="Rhamnogalacturonan lyase family 11 C-terminal" evidence="3">
    <location>
        <begin position="125"/>
        <end position="650"/>
    </location>
</feature>
<evidence type="ECO:0000259" key="2">
    <source>
        <dbReference type="Pfam" id="PF18370"/>
    </source>
</evidence>
<evidence type="ECO:0000259" key="3">
    <source>
        <dbReference type="Pfam" id="PF21348"/>
    </source>
</evidence>
<comment type="caution">
    <text evidence="4">The sequence shown here is derived from an EMBL/GenBank/DDBJ whole genome shotgun (WGS) entry which is preliminary data.</text>
</comment>
<name>A0ABT5HYI4_9CAUL</name>
<evidence type="ECO:0000313" key="5">
    <source>
        <dbReference type="Proteomes" id="UP001214854"/>
    </source>
</evidence>
<dbReference type="InterPro" id="IPR028994">
    <property type="entry name" value="Integrin_alpha_N"/>
</dbReference>
<protein>
    <submittedName>
        <fullName evidence="4">Rhamnogalacturonan lyase</fullName>
    </submittedName>
</protein>
<dbReference type="GO" id="GO:0016829">
    <property type="term" value="F:lyase activity"/>
    <property type="evidence" value="ECO:0007669"/>
    <property type="project" value="UniProtKB-KW"/>
</dbReference>
<dbReference type="InterPro" id="IPR049366">
    <property type="entry name" value="RGL11_C"/>
</dbReference>
<keyword evidence="4" id="KW-0456">Lyase</keyword>
<reference evidence="4 5" key="1">
    <citation type="submission" date="2023-01" db="EMBL/GenBank/DDBJ databases">
        <title>Novel species of the genus Asticcacaulis isolated from rivers.</title>
        <authorList>
            <person name="Lu H."/>
        </authorList>
    </citation>
    <scope>NUCLEOTIDE SEQUENCE [LARGE SCALE GENOMIC DNA]</scope>
    <source>
        <strain evidence="4 5">BYS171W</strain>
    </source>
</reference>
<evidence type="ECO:0000256" key="1">
    <source>
        <dbReference type="SAM" id="SignalP"/>
    </source>
</evidence>
<proteinExistence type="predicted"/>
<dbReference type="Pfam" id="PF18370">
    <property type="entry name" value="RGI_lyase"/>
    <property type="match status" value="1"/>
</dbReference>
<dbReference type="CDD" id="cd10318">
    <property type="entry name" value="RGL11"/>
    <property type="match status" value="1"/>
</dbReference>
<dbReference type="EMBL" id="JAQQKX010000022">
    <property type="protein sequence ID" value="MDC7685139.1"/>
    <property type="molecule type" value="Genomic_DNA"/>
</dbReference>
<dbReference type="SUPFAM" id="SSF69318">
    <property type="entry name" value="Integrin alpha N-terminal domain"/>
    <property type="match status" value="1"/>
</dbReference>
<organism evidence="4 5">
    <name type="scientific">Asticcacaulis aquaticus</name>
    <dbReference type="NCBI Taxonomy" id="2984212"/>
    <lineage>
        <taxon>Bacteria</taxon>
        <taxon>Pseudomonadati</taxon>
        <taxon>Pseudomonadota</taxon>
        <taxon>Alphaproteobacteria</taxon>
        <taxon>Caulobacterales</taxon>
        <taxon>Caulobacteraceae</taxon>
        <taxon>Asticcacaulis</taxon>
    </lineage>
</organism>
<sequence>MTILKRHLRLGACAVALAGTGIGLALPASAQNASSTNMQVEYLDRGAVAVTADKGVLVSWRALTTDDAKLGFNVYRDGKKLNAKPISDRTNFTDETGTAKSAYEVREVSGGKEGKASKAQIIDGYLTIPLNKPADGTTPDGQVYGYTANDASVGDVDGDGQYEIFLKWDPTNSHDNAHTGYTGPVLIDCYRLDGTQLWRINLGRNIRAGAHYTQFQVEDYDGDGKAELIVKTADGTTDGQGKIIGDANANWVEGGGEIENKDKTGSRVAADGKLMAGLTGRIVKGPEYLSVFEGATGRVVDTIAYPSPRGPNGPDATPDELKERWGDAYANRSDRYLAGTAWLDGVHPSAVFARGYYARTTIAAVDYKGGKLVNRWYFDSKENGLAEKYSGQGNHQFSVADVDGDGKHEIIYGSLALDDNGKPLWSTGMGHGDALHVSDFDPSRPGLERWGVHENMKMSENHGSALVDARTGEIIFRIPAEKDTGRGVAGDIDPRHPGAEFWGSNSGDLYDVKGKVIGKRPGQMNFMIWWDGDALRELLDGTKISKWDWAAEKANVLLDAQGTDKNNGTKSNPALSADLFGDWREELMLRSADNTALRIYSTAIPTAIKLTTLMQDPQYRAAIAWQNTAYNQPPWPSYFIGDKMKAPPKPNVTVVKKP</sequence>
<dbReference type="Gene3D" id="2.60.40.10">
    <property type="entry name" value="Immunoglobulins"/>
    <property type="match status" value="1"/>
</dbReference>
<dbReference type="PANTHER" id="PTHR43118:SF1">
    <property type="entry name" value="RHAMNOGALACTURONAN LYASE (EUROFUNG)"/>
    <property type="match status" value="1"/>
</dbReference>